<evidence type="ECO:0000256" key="10">
    <source>
        <dbReference type="SAM" id="MobiDB-lite"/>
    </source>
</evidence>
<dbReference type="GO" id="GO:0005886">
    <property type="term" value="C:plasma membrane"/>
    <property type="evidence" value="ECO:0007669"/>
    <property type="project" value="UniProtKB-SubCell"/>
</dbReference>
<gene>
    <name evidence="14" type="ordered locus">Thal_0654</name>
</gene>
<dbReference type="PIRSF" id="PIRSF004862">
    <property type="entry name" value="FliF"/>
    <property type="match status" value="1"/>
</dbReference>
<dbReference type="GO" id="GO:0003774">
    <property type="term" value="F:cytoskeletal motor activity"/>
    <property type="evidence" value="ECO:0007669"/>
    <property type="project" value="InterPro"/>
</dbReference>
<evidence type="ECO:0000259" key="13">
    <source>
        <dbReference type="Pfam" id="PF08345"/>
    </source>
</evidence>
<keyword evidence="14" id="KW-0282">Flagellum</keyword>
<sequence>MDYRTLLRELKTKIEQLSTKQKLILSGAVAAGLISLLLMVLLASSARYVPLYSGLSQEDMSAVLSELEKEGVPYKLGGDGRSVLVPEDKVRDIRLKLAAKGIPSKGVVGYEIFDKSNFAVSDFQNQVNFKRAVEGELAKTIMRIQGVEEAKVNIGMPQRSIFVREEEQPTASVLVRLKPGYELSPEQVKAIRNLVALSVPRLDPKNVVVIDDRGRDLTSLLGEEMDLTERELRIKREYEEQVEKKLQKILEEALGVGNVKVRVSADIDLTRRESKEEIYDPDMTAVVSQQKKKERVLGGTLGGVPGTASNIPPATGVGAGGQTLSERTETITNYEVSKKQIYTEEPLVKVRRLSVGVVVNSQLKNVNLDSIRELVQTAAGIDQRRGDTISVVAVPFHRPTLGEEKAKERVYWPYIVGGVLIASLLVFSLLVFMRRRKQVPLPTPPTAVPPVPETMVTEEIRVKAKEVASLEAVAELAKQEPQKVAKIIKSWLRSKG</sequence>
<dbReference type="EMBL" id="CP001931">
    <property type="protein sequence ID" value="ADC89287.1"/>
    <property type="molecule type" value="Genomic_DNA"/>
</dbReference>
<comment type="subcellular location">
    <subcellularLocation>
        <location evidence="1 9">Bacterial flagellum basal body</location>
    </subcellularLocation>
    <subcellularLocation>
        <location evidence="2">Cell membrane</location>
        <topology evidence="2">Multi-pass membrane protein</topology>
    </subcellularLocation>
</comment>
<dbReference type="InterPro" id="IPR006182">
    <property type="entry name" value="FliF_N_dom"/>
</dbReference>
<dbReference type="GO" id="GO:0071973">
    <property type="term" value="P:bacterial-type flagellum-dependent cell motility"/>
    <property type="evidence" value="ECO:0007669"/>
    <property type="project" value="InterPro"/>
</dbReference>
<evidence type="ECO:0000256" key="2">
    <source>
        <dbReference type="ARBA" id="ARBA00004651"/>
    </source>
</evidence>
<dbReference type="Gene3D" id="3.30.300.30">
    <property type="match status" value="1"/>
</dbReference>
<keyword evidence="5 11" id="KW-0812">Transmembrane</keyword>
<dbReference type="NCBIfam" id="TIGR00206">
    <property type="entry name" value="fliF"/>
    <property type="match status" value="1"/>
</dbReference>
<dbReference type="RefSeq" id="WP_012991694.1">
    <property type="nucleotide sequence ID" value="NC_013894.1"/>
</dbReference>
<dbReference type="InterPro" id="IPR045851">
    <property type="entry name" value="AMP-bd_C_sf"/>
</dbReference>
<dbReference type="KEGG" id="tal:Thal_0654"/>
<feature type="transmembrane region" description="Helical" evidence="11">
    <location>
        <begin position="23"/>
        <end position="43"/>
    </location>
</feature>
<dbReference type="eggNOG" id="COG1766">
    <property type="taxonomic scope" value="Bacteria"/>
</dbReference>
<dbReference type="Pfam" id="PF01514">
    <property type="entry name" value="YscJ_FliF"/>
    <property type="match status" value="1"/>
</dbReference>
<proteinExistence type="inferred from homology"/>
<evidence type="ECO:0000256" key="1">
    <source>
        <dbReference type="ARBA" id="ARBA00004117"/>
    </source>
</evidence>
<keyword evidence="14" id="KW-0969">Cilium</keyword>
<keyword evidence="8 9" id="KW-0975">Bacterial flagellum</keyword>
<keyword evidence="14" id="KW-0966">Cell projection</keyword>
<dbReference type="AlphaFoldDB" id="D3SQ50"/>
<evidence type="ECO:0000256" key="9">
    <source>
        <dbReference type="PIRNR" id="PIRNR004862"/>
    </source>
</evidence>
<dbReference type="HOGENOM" id="CLU_028108_1_1_0"/>
<dbReference type="GO" id="GO:0009431">
    <property type="term" value="C:bacterial-type flagellum basal body, MS ring"/>
    <property type="evidence" value="ECO:0007669"/>
    <property type="project" value="InterPro"/>
</dbReference>
<evidence type="ECO:0000256" key="7">
    <source>
        <dbReference type="ARBA" id="ARBA00023136"/>
    </source>
</evidence>
<dbReference type="Pfam" id="PF08345">
    <property type="entry name" value="YscJ_FliF_C"/>
    <property type="match status" value="1"/>
</dbReference>
<accession>D3SQ50</accession>
<dbReference type="PRINTS" id="PR01009">
    <property type="entry name" value="FLGMRINGFLIF"/>
</dbReference>
<feature type="region of interest" description="Disordered" evidence="10">
    <location>
        <begin position="303"/>
        <end position="322"/>
    </location>
</feature>
<evidence type="ECO:0000313" key="14">
    <source>
        <dbReference type="EMBL" id="ADC89287.1"/>
    </source>
</evidence>
<keyword evidence="7 11" id="KW-0472">Membrane</keyword>
<evidence type="ECO:0000256" key="6">
    <source>
        <dbReference type="ARBA" id="ARBA00022989"/>
    </source>
</evidence>
<evidence type="ECO:0000256" key="3">
    <source>
        <dbReference type="ARBA" id="ARBA00007971"/>
    </source>
</evidence>
<dbReference type="PANTHER" id="PTHR30046">
    <property type="entry name" value="FLAGELLAR M-RING PROTEIN"/>
    <property type="match status" value="1"/>
</dbReference>
<dbReference type="InterPro" id="IPR000067">
    <property type="entry name" value="FlgMring_FliF"/>
</dbReference>
<evidence type="ECO:0000313" key="15">
    <source>
        <dbReference type="Proteomes" id="UP000002043"/>
    </source>
</evidence>
<dbReference type="STRING" id="638303.Thal_0654"/>
<evidence type="ECO:0000259" key="12">
    <source>
        <dbReference type="Pfam" id="PF01514"/>
    </source>
</evidence>
<keyword evidence="4" id="KW-1003">Cell membrane</keyword>
<feature type="domain" description="Flagellar M-ring C-terminal" evidence="13">
    <location>
        <begin position="250"/>
        <end position="396"/>
    </location>
</feature>
<dbReference type="InterPro" id="IPR043427">
    <property type="entry name" value="YscJ/FliF"/>
</dbReference>
<protein>
    <recommendedName>
        <fullName evidence="9">Flagellar M-ring protein</fullName>
    </recommendedName>
</protein>
<dbReference type="OrthoDB" id="9807026at2"/>
<comment type="function">
    <text evidence="9">The M ring may be actively involved in energy transduction.</text>
</comment>
<organism evidence="14 15">
    <name type="scientific">Thermocrinis albus (strain DSM 14484 / JCM 11386 / HI 11/12)</name>
    <dbReference type="NCBI Taxonomy" id="638303"/>
    <lineage>
        <taxon>Bacteria</taxon>
        <taxon>Pseudomonadati</taxon>
        <taxon>Aquificota</taxon>
        <taxon>Aquificia</taxon>
        <taxon>Aquificales</taxon>
        <taxon>Aquificaceae</taxon>
        <taxon>Thermocrinis</taxon>
    </lineage>
</organism>
<dbReference type="Proteomes" id="UP000002043">
    <property type="component" value="Chromosome"/>
</dbReference>
<reference evidence="15" key="1">
    <citation type="journal article" date="2010" name="Stand. Genomic Sci.">
        <title>Complete genome sequence of Thermocrinis albus type strain (HI 11/12T).</title>
        <authorList>
            <person name="Wirth R."/>
            <person name="Sikorski J."/>
            <person name="Brambilla E."/>
            <person name="Misra M."/>
            <person name="Lapidus A."/>
            <person name="Copeland A."/>
            <person name="Nolan M."/>
            <person name="Lucas S."/>
            <person name="Chen F."/>
            <person name="Tice H."/>
            <person name="Cheng J.F."/>
            <person name="Han C."/>
            <person name="Detter J.C."/>
            <person name="Tapia R."/>
            <person name="Bruce D."/>
            <person name="Goodwin L."/>
            <person name="Pitluck S."/>
            <person name="Pati A."/>
            <person name="Anderson I."/>
            <person name="Ivanova N."/>
            <person name="Mavromatis K."/>
            <person name="Mikhailova N."/>
            <person name="Chen A."/>
            <person name="Palaniappan K."/>
            <person name="Bilek Y."/>
            <person name="Hader T."/>
            <person name="Land M."/>
            <person name="Hauser L."/>
            <person name="Chang Y.J."/>
            <person name="Jeffries C.D."/>
            <person name="Tindall B.J."/>
            <person name="Rohde M."/>
            <person name="Goker M."/>
            <person name="Bristow J."/>
            <person name="Eisen J.A."/>
            <person name="Markowitz V."/>
            <person name="Hugenholtz P."/>
            <person name="Kyrpides N.C."/>
            <person name="Klenk H.P."/>
        </authorList>
    </citation>
    <scope>NUCLEOTIDE SEQUENCE [LARGE SCALE GENOMIC DNA]</scope>
    <source>
        <strain evidence="15">DSM 14484 / JCM 11386 / HI 11/12</strain>
    </source>
</reference>
<evidence type="ECO:0000256" key="4">
    <source>
        <dbReference type="ARBA" id="ARBA00022475"/>
    </source>
</evidence>
<name>D3SQ50_THEAH</name>
<keyword evidence="15" id="KW-1185">Reference proteome</keyword>
<dbReference type="PANTHER" id="PTHR30046:SF0">
    <property type="entry name" value="FLAGELLAR M-RING PROTEIN"/>
    <property type="match status" value="1"/>
</dbReference>
<evidence type="ECO:0000256" key="11">
    <source>
        <dbReference type="SAM" id="Phobius"/>
    </source>
</evidence>
<dbReference type="InterPro" id="IPR013556">
    <property type="entry name" value="Flag_M-ring_C"/>
</dbReference>
<feature type="domain" description="Flagellar M-ring N-terminal" evidence="12">
    <location>
        <begin position="44"/>
        <end position="218"/>
    </location>
</feature>
<evidence type="ECO:0000256" key="5">
    <source>
        <dbReference type="ARBA" id="ARBA00022692"/>
    </source>
</evidence>
<comment type="similarity">
    <text evidence="3 9">Belongs to the FliF family.</text>
</comment>
<evidence type="ECO:0000256" key="8">
    <source>
        <dbReference type="ARBA" id="ARBA00023143"/>
    </source>
</evidence>
<keyword evidence="6 11" id="KW-1133">Transmembrane helix</keyword>
<feature type="transmembrane region" description="Helical" evidence="11">
    <location>
        <begin position="411"/>
        <end position="432"/>
    </location>
</feature>